<accession>A0A6L7GH25</accession>
<dbReference type="OrthoDB" id="7605361at2"/>
<keyword evidence="2" id="KW-1185">Reference proteome</keyword>
<sequence>MMGLLLVLAQVAPSPPEPGERPNIVSDRLELGFKLCAQHVIQQGILTPDHLEELESLDVQLVDDVADEIKANTGPLFTSDRIFAKIGRDDANVYISTAKNSSACRVITADTQDGLRGRVKFVNDLRRTTSWEYDERRSGTFNGMMKEELLLRNGLMIAIMNGPNHIANEGVGVQSSLTVALLPPKGPN</sequence>
<evidence type="ECO:0000313" key="2">
    <source>
        <dbReference type="Proteomes" id="UP000473531"/>
    </source>
</evidence>
<dbReference type="AlphaFoldDB" id="A0A6L7GH25"/>
<evidence type="ECO:0000313" key="1">
    <source>
        <dbReference type="EMBL" id="MXP14594.1"/>
    </source>
</evidence>
<dbReference type="Proteomes" id="UP000473531">
    <property type="component" value="Unassembled WGS sequence"/>
</dbReference>
<protein>
    <submittedName>
        <fullName evidence="1">Uncharacterized protein</fullName>
    </submittedName>
</protein>
<name>A0A6L7GH25_9SPHN</name>
<gene>
    <name evidence="1" type="ORF">GRI44_07505</name>
</gene>
<organism evidence="1 2">
    <name type="scientific">Allopontixanthobacter confluentis</name>
    <dbReference type="NCBI Taxonomy" id="1849021"/>
    <lineage>
        <taxon>Bacteria</taxon>
        <taxon>Pseudomonadati</taxon>
        <taxon>Pseudomonadota</taxon>
        <taxon>Alphaproteobacteria</taxon>
        <taxon>Sphingomonadales</taxon>
        <taxon>Erythrobacteraceae</taxon>
        <taxon>Allopontixanthobacter</taxon>
    </lineage>
</organism>
<comment type="caution">
    <text evidence="1">The sequence shown here is derived from an EMBL/GenBank/DDBJ whole genome shotgun (WGS) entry which is preliminary data.</text>
</comment>
<proteinExistence type="predicted"/>
<dbReference type="RefSeq" id="WP_160600819.1">
    <property type="nucleotide sequence ID" value="NZ_WTYU01000001.1"/>
</dbReference>
<dbReference type="EMBL" id="WTYU01000001">
    <property type="protein sequence ID" value="MXP14594.1"/>
    <property type="molecule type" value="Genomic_DNA"/>
</dbReference>
<reference evidence="1 2" key="1">
    <citation type="submission" date="2019-12" db="EMBL/GenBank/DDBJ databases">
        <title>Genomic-based taxomic classification of the family Erythrobacteraceae.</title>
        <authorList>
            <person name="Xu L."/>
        </authorList>
    </citation>
    <scope>NUCLEOTIDE SEQUENCE [LARGE SCALE GENOMIC DNA]</scope>
    <source>
        <strain evidence="1 2">KCTC 52259</strain>
    </source>
</reference>